<dbReference type="SUPFAM" id="SSF46785">
    <property type="entry name" value="Winged helix' DNA-binding domain"/>
    <property type="match status" value="1"/>
</dbReference>
<dbReference type="SMART" id="SM00339">
    <property type="entry name" value="FH"/>
    <property type="match status" value="1"/>
</dbReference>
<sequence length="316" mass="36685">MERLTGNAFSSFGFEKLRMEGSKGLATGNEFKDNIPQHSAAISEERIHEQIPLVYHGEPRVPAYYCPYNPAIKPNDNIQDELFNMNGVSHQSKPYLTDEVKPPFSYIALITMSIQSSPYRMRTLNEIYEFIMTRFPYFRKNQQKWQNSIRHNLSLNDCFVKVPRSIFGKPGKGNYWTLHPSCGDMFGSGSFLRRPKRFKCRIPQSSNEPAHISKVDSYHHFSLYGGSSWPYVATSQPLVSPRQISHLYGVTNRADVRQIELKYSPSVVRPRACYPVEEYHHQHTTKSKTRGFFIQDLMESSSELRDRDSDYENEQY</sequence>
<dbReference type="RefSeq" id="XP_031564513.1">
    <property type="nucleotide sequence ID" value="XM_031708653.1"/>
</dbReference>
<dbReference type="GO" id="GO:0030154">
    <property type="term" value="P:cell differentiation"/>
    <property type="evidence" value="ECO:0007669"/>
    <property type="project" value="TreeGrafter"/>
</dbReference>
<keyword evidence="6" id="KW-1185">Reference proteome</keyword>
<dbReference type="GeneID" id="116299928"/>
<keyword evidence="3 4" id="KW-0539">Nucleus</keyword>
<dbReference type="PROSITE" id="PS00658">
    <property type="entry name" value="FORK_HEAD_2"/>
    <property type="match status" value="1"/>
</dbReference>
<accession>A0A6P8I8W9</accession>
<organism evidence="6 7">
    <name type="scientific">Actinia tenebrosa</name>
    <name type="common">Australian red waratah sea anemone</name>
    <dbReference type="NCBI Taxonomy" id="6105"/>
    <lineage>
        <taxon>Eukaryota</taxon>
        <taxon>Metazoa</taxon>
        <taxon>Cnidaria</taxon>
        <taxon>Anthozoa</taxon>
        <taxon>Hexacorallia</taxon>
        <taxon>Actiniaria</taxon>
        <taxon>Actiniidae</taxon>
        <taxon>Actinia</taxon>
    </lineage>
</organism>
<dbReference type="InterPro" id="IPR030456">
    <property type="entry name" value="TF_fork_head_CS_2"/>
</dbReference>
<protein>
    <submittedName>
        <fullName evidence="7">Forkhead box protein B1-like</fullName>
    </submittedName>
</protein>
<keyword evidence="2 4" id="KW-0238">DNA-binding</keyword>
<dbReference type="InterPro" id="IPR036390">
    <property type="entry name" value="WH_DNA-bd_sf"/>
</dbReference>
<evidence type="ECO:0000259" key="5">
    <source>
        <dbReference type="PROSITE" id="PS50039"/>
    </source>
</evidence>
<name>A0A6P8I8W9_ACTTE</name>
<dbReference type="AlphaFoldDB" id="A0A6P8I8W9"/>
<feature type="DNA-binding region" description="Fork-head" evidence="4">
    <location>
        <begin position="101"/>
        <end position="196"/>
    </location>
</feature>
<dbReference type="KEGG" id="aten:116299928"/>
<dbReference type="PROSITE" id="PS50039">
    <property type="entry name" value="FORK_HEAD_3"/>
    <property type="match status" value="1"/>
</dbReference>
<dbReference type="GO" id="GO:0000978">
    <property type="term" value="F:RNA polymerase II cis-regulatory region sequence-specific DNA binding"/>
    <property type="evidence" value="ECO:0007669"/>
    <property type="project" value="TreeGrafter"/>
</dbReference>
<dbReference type="GO" id="GO:0005634">
    <property type="term" value="C:nucleus"/>
    <property type="evidence" value="ECO:0007669"/>
    <property type="project" value="UniProtKB-SubCell"/>
</dbReference>
<dbReference type="PANTHER" id="PTHR11829:SF387">
    <property type="entry name" value="FORK-HEAD DOMAIN-CONTAINING PROTEIN"/>
    <property type="match status" value="1"/>
</dbReference>
<dbReference type="GO" id="GO:0000981">
    <property type="term" value="F:DNA-binding transcription factor activity, RNA polymerase II-specific"/>
    <property type="evidence" value="ECO:0007669"/>
    <property type="project" value="TreeGrafter"/>
</dbReference>
<dbReference type="PANTHER" id="PTHR11829">
    <property type="entry name" value="FORKHEAD BOX PROTEIN"/>
    <property type="match status" value="1"/>
</dbReference>
<comment type="subcellular location">
    <subcellularLocation>
        <location evidence="1 4">Nucleus</location>
    </subcellularLocation>
</comment>
<dbReference type="InterPro" id="IPR050211">
    <property type="entry name" value="FOX_domain-containing"/>
</dbReference>
<gene>
    <name evidence="7" type="primary">LOC116299928</name>
</gene>
<evidence type="ECO:0000313" key="6">
    <source>
        <dbReference type="Proteomes" id="UP000515163"/>
    </source>
</evidence>
<evidence type="ECO:0000256" key="2">
    <source>
        <dbReference type="ARBA" id="ARBA00023125"/>
    </source>
</evidence>
<dbReference type="OrthoDB" id="5954824at2759"/>
<evidence type="ECO:0000256" key="1">
    <source>
        <dbReference type="ARBA" id="ARBA00004123"/>
    </source>
</evidence>
<dbReference type="InParanoid" id="A0A6P8I8W9"/>
<feature type="domain" description="Fork-head" evidence="5">
    <location>
        <begin position="101"/>
        <end position="196"/>
    </location>
</feature>
<proteinExistence type="predicted"/>
<dbReference type="Proteomes" id="UP000515163">
    <property type="component" value="Unplaced"/>
</dbReference>
<evidence type="ECO:0000256" key="4">
    <source>
        <dbReference type="PROSITE-ProRule" id="PRU00089"/>
    </source>
</evidence>
<dbReference type="InterPro" id="IPR001766">
    <property type="entry name" value="Fork_head_dom"/>
</dbReference>
<dbReference type="Pfam" id="PF00250">
    <property type="entry name" value="Forkhead"/>
    <property type="match status" value="1"/>
</dbReference>
<dbReference type="FunFam" id="1.10.10.10:FF:000071">
    <property type="entry name" value="Forkhead box F1"/>
    <property type="match status" value="1"/>
</dbReference>
<dbReference type="Gene3D" id="1.10.10.10">
    <property type="entry name" value="Winged helix-like DNA-binding domain superfamily/Winged helix DNA-binding domain"/>
    <property type="match status" value="1"/>
</dbReference>
<evidence type="ECO:0000256" key="3">
    <source>
        <dbReference type="ARBA" id="ARBA00023242"/>
    </source>
</evidence>
<dbReference type="PRINTS" id="PR00053">
    <property type="entry name" value="FORKHEAD"/>
</dbReference>
<dbReference type="InterPro" id="IPR036388">
    <property type="entry name" value="WH-like_DNA-bd_sf"/>
</dbReference>
<dbReference type="GO" id="GO:0009653">
    <property type="term" value="P:anatomical structure morphogenesis"/>
    <property type="evidence" value="ECO:0007669"/>
    <property type="project" value="TreeGrafter"/>
</dbReference>
<evidence type="ECO:0000313" key="7">
    <source>
        <dbReference type="RefSeq" id="XP_031564513.1"/>
    </source>
</evidence>
<reference evidence="7" key="1">
    <citation type="submission" date="2025-08" db="UniProtKB">
        <authorList>
            <consortium name="RefSeq"/>
        </authorList>
    </citation>
    <scope>IDENTIFICATION</scope>
    <source>
        <tissue evidence="7">Tentacle</tissue>
    </source>
</reference>